<dbReference type="Gene3D" id="2.130.10.10">
    <property type="entry name" value="YVTN repeat-like/Quinoprotein amine dehydrogenase"/>
    <property type="match status" value="2"/>
</dbReference>
<keyword evidence="6" id="KW-0378">Hydrolase</keyword>
<dbReference type="OrthoDB" id="7832001at2759"/>
<protein>
    <recommendedName>
        <fullName evidence="9">Peptidase M20 dimerisation domain-containing protein</fullName>
    </recommendedName>
</protein>
<dbReference type="Gene3D" id="3.30.70.360">
    <property type="match status" value="1"/>
</dbReference>
<evidence type="ECO:0000259" key="9">
    <source>
        <dbReference type="Pfam" id="PF07687"/>
    </source>
</evidence>
<feature type="region of interest" description="Disordered" evidence="8">
    <location>
        <begin position="263"/>
        <end position="304"/>
    </location>
</feature>
<dbReference type="Pfam" id="PF07687">
    <property type="entry name" value="M20_dimer"/>
    <property type="match status" value="1"/>
</dbReference>
<dbReference type="Proteomes" id="UP000398389">
    <property type="component" value="Unassembled WGS sequence"/>
</dbReference>
<evidence type="ECO:0000256" key="1">
    <source>
        <dbReference type="ARBA" id="ARBA00006247"/>
    </source>
</evidence>
<dbReference type="InterPro" id="IPR001680">
    <property type="entry name" value="WD40_rpt"/>
</dbReference>
<dbReference type="InterPro" id="IPR051458">
    <property type="entry name" value="Cyt/Met_Dipeptidase"/>
</dbReference>
<comment type="similarity">
    <text evidence="1">Belongs to the peptidase M20A family.</text>
</comment>
<dbReference type="Pfam" id="PF00400">
    <property type="entry name" value="WD40"/>
    <property type="match status" value="3"/>
</dbReference>
<feature type="compositionally biased region" description="Polar residues" evidence="8">
    <location>
        <begin position="28"/>
        <end position="44"/>
    </location>
</feature>
<keyword evidence="5" id="KW-0677">Repeat</keyword>
<dbReference type="GO" id="GO:0006508">
    <property type="term" value="P:proteolysis"/>
    <property type="evidence" value="ECO:0007669"/>
    <property type="project" value="UniProtKB-KW"/>
</dbReference>
<dbReference type="GO" id="GO:0046872">
    <property type="term" value="F:metal ion binding"/>
    <property type="evidence" value="ECO:0007669"/>
    <property type="project" value="UniProtKB-KW"/>
</dbReference>
<dbReference type="InterPro" id="IPR036322">
    <property type="entry name" value="WD40_repeat_dom_sf"/>
</dbReference>
<name>A0A5E8B0I9_9ASCO</name>
<organism evidence="10 11">
    <name type="scientific">Magnusiomyces paraingens</name>
    <dbReference type="NCBI Taxonomy" id="2606893"/>
    <lineage>
        <taxon>Eukaryota</taxon>
        <taxon>Fungi</taxon>
        <taxon>Dikarya</taxon>
        <taxon>Ascomycota</taxon>
        <taxon>Saccharomycotina</taxon>
        <taxon>Dipodascomycetes</taxon>
        <taxon>Dipodascales</taxon>
        <taxon>Dipodascaceae</taxon>
        <taxon>Magnusiomyces</taxon>
    </lineage>
</organism>
<dbReference type="SMART" id="SM00320">
    <property type="entry name" value="WD40"/>
    <property type="match status" value="6"/>
</dbReference>
<feature type="region of interest" description="Disordered" evidence="8">
    <location>
        <begin position="1"/>
        <end position="102"/>
    </location>
</feature>
<sequence>MNNDTAADGCRSSGILSASTSPPPLSQGHLNQTSAGHGSTPQPQSSSAHHDHHNHHQSSHPATSNSPNSSAGSSSSSTAVSSNLHKSSSGSHIRPKYNDYGCSRSSGPVPAIIGAHQPLQSHLHHHQQQHQTLSMAAAAAAAAAAASSAGSAFSPSSSSSPFYNYPYSAPPPLSYHSSHAHHQNPHFYQSSPSPGPDEYWPTTSHLTASFADSPRLVHTWRCPNSVLSLITTKDWIIAGCGDGHILIFSKEDFVTVAVLPGHRPAAKKSQNQQDHHQQQQQQQQQQSQQQQQDTPSDSSKKDVSGSSVYSLAVTPDERFLFSGGADSLVKVWDLETLTEIYTIYSIHDIGDIFSVAWIPKHEVLALGSQNASIQWIQLYDKTSYTVTQDPSGLPSLRFDRFFDSKGPGGKMAPQQHAKTILVAESDARRRMSLDDSQDPNDDSTFALLEIPPKNVIQYAHYGYVYTLLVVNRKLGHYSLSSVSDETDEFLVSGGGDGTVKFWAFQKVPGTFQQIYSLDTESCVFSMIYYDNFLYLGLTDGQVGLYDMDTNQVVRVDKVADEGDVMTMSLYGDCLFRGGSAREDKSTGTPSTSSSTFSTSGLIRKWDSKRYVRAEWLAHHGIVLATAITDFSLARKVLVTGGNDNTVSMWDITSMLDQHALASQINTANVLHQQFADQLSISSTSAFASQQISAGPQSASTATKQVATLTTDHMLRTLRDFVAYKTVSGHDGIYANDCRRCAIFLRSLMRHFGADAHLIPVEDGNPIVVGIFHGNNSADKINKSKETVSAFRSSSASEKEPSTPETPQEQPSRILFYGHYDVIIADKLTDQWETEPFNMTALDGYLYGRGVSDNKGPVLAAIFAVAELVQRSELENDIVFVIEGEEECGSRGFQEAIRGAKDLISGTTAESSPGIDWVLLSNSYWLDDTTPCLNYGLRGIIKATVEIKSAFPDLHSGVHGGVFREPTIDLVNLLSKLSTDQGRILLPAFHDSVRPLDDAERKLYADILARPELINNLTREECPQKQQSLDEADEKALAEESIKQLMSRWRYPSLTIHRINVSGPGNSTLIPARASASISLRIVPDQDISVIKASLLSYLRGEFAKFGSCNELAVNIFHEAEPWVGDPSNRAFRVLGNALEREWGQPPIYIREGGSIPAVRFLEKEFDAPAAQLPCGQASDGAHMNNERLRVMNFLKTRNVLQHTFKELR</sequence>
<dbReference type="PROSITE" id="PS50082">
    <property type="entry name" value="WD_REPEATS_2"/>
    <property type="match status" value="2"/>
</dbReference>
<dbReference type="InterPro" id="IPR011650">
    <property type="entry name" value="Peptidase_M20_dimer"/>
</dbReference>
<evidence type="ECO:0000313" key="10">
    <source>
        <dbReference type="EMBL" id="VVT44539.1"/>
    </source>
</evidence>
<dbReference type="PROSITE" id="PS00678">
    <property type="entry name" value="WD_REPEATS_1"/>
    <property type="match status" value="2"/>
</dbReference>
<accession>A0A5E8B0I9</accession>
<evidence type="ECO:0000256" key="2">
    <source>
        <dbReference type="ARBA" id="ARBA00022574"/>
    </source>
</evidence>
<evidence type="ECO:0000256" key="3">
    <source>
        <dbReference type="ARBA" id="ARBA00022670"/>
    </source>
</evidence>
<dbReference type="PANTHER" id="PTHR43270">
    <property type="entry name" value="BETA-ALA-HIS DIPEPTIDASE"/>
    <property type="match status" value="1"/>
</dbReference>
<feature type="region of interest" description="Disordered" evidence="8">
    <location>
        <begin position="789"/>
        <end position="810"/>
    </location>
</feature>
<feature type="repeat" description="WD" evidence="7">
    <location>
        <begin position="637"/>
        <end position="653"/>
    </location>
</feature>
<evidence type="ECO:0000256" key="6">
    <source>
        <dbReference type="ARBA" id="ARBA00022801"/>
    </source>
</evidence>
<gene>
    <name evidence="10" type="ORF">SAPINGB_P000450</name>
</gene>
<reference evidence="10 11" key="1">
    <citation type="submission" date="2019-09" db="EMBL/GenBank/DDBJ databases">
        <authorList>
            <person name="Brejova B."/>
        </authorList>
    </citation>
    <scope>NUCLEOTIDE SEQUENCE [LARGE SCALE GENOMIC DNA]</scope>
</reference>
<dbReference type="InterPro" id="IPR019775">
    <property type="entry name" value="WD40_repeat_CS"/>
</dbReference>
<feature type="compositionally biased region" description="Low complexity" evidence="8">
    <location>
        <begin position="59"/>
        <end position="91"/>
    </location>
</feature>
<dbReference type="GO" id="GO:0006751">
    <property type="term" value="P:glutathione catabolic process"/>
    <property type="evidence" value="ECO:0007669"/>
    <property type="project" value="InterPro"/>
</dbReference>
<keyword evidence="11" id="KW-1185">Reference proteome</keyword>
<dbReference type="PANTHER" id="PTHR43270:SF8">
    <property type="entry name" value="DI- AND TRIPEPTIDASE DUG2-RELATED"/>
    <property type="match status" value="1"/>
</dbReference>
<dbReference type="GeneID" id="43579274"/>
<keyword evidence="3" id="KW-0645">Protease</keyword>
<feature type="compositionally biased region" description="Low complexity" evidence="8">
    <location>
        <begin position="278"/>
        <end position="297"/>
    </location>
</feature>
<dbReference type="InterPro" id="IPR020472">
    <property type="entry name" value="WD40_PAC1"/>
</dbReference>
<dbReference type="RefSeq" id="XP_031851065.1">
    <property type="nucleotide sequence ID" value="XM_031995174.1"/>
</dbReference>
<feature type="repeat" description="WD" evidence="7">
    <location>
        <begin position="306"/>
        <end position="342"/>
    </location>
</feature>
<keyword evidence="2 7" id="KW-0853">WD repeat</keyword>
<dbReference type="Pfam" id="PF01546">
    <property type="entry name" value="Peptidase_M20"/>
    <property type="match status" value="1"/>
</dbReference>
<dbReference type="PIRSF" id="PIRSF037237">
    <property type="entry name" value="Peptidase_WD_repeats_DUG2"/>
    <property type="match status" value="1"/>
</dbReference>
<dbReference type="InterPro" id="IPR015943">
    <property type="entry name" value="WD40/YVTN_repeat-like_dom_sf"/>
</dbReference>
<dbReference type="InterPro" id="IPR002933">
    <property type="entry name" value="Peptidase_M20"/>
</dbReference>
<evidence type="ECO:0000256" key="5">
    <source>
        <dbReference type="ARBA" id="ARBA00022737"/>
    </source>
</evidence>
<dbReference type="AlphaFoldDB" id="A0A5E8B0I9"/>
<feature type="domain" description="Peptidase M20 dimerisation" evidence="9">
    <location>
        <begin position="934"/>
        <end position="1101"/>
    </location>
</feature>
<evidence type="ECO:0000313" key="11">
    <source>
        <dbReference type="Proteomes" id="UP000398389"/>
    </source>
</evidence>
<dbReference type="GO" id="GO:0008233">
    <property type="term" value="F:peptidase activity"/>
    <property type="evidence" value="ECO:0007669"/>
    <property type="project" value="UniProtKB-KW"/>
</dbReference>
<proteinExistence type="inferred from homology"/>
<dbReference type="SUPFAM" id="SSF53187">
    <property type="entry name" value="Zn-dependent exopeptidases"/>
    <property type="match status" value="1"/>
</dbReference>
<dbReference type="PRINTS" id="PR00320">
    <property type="entry name" value="GPROTEINBRPT"/>
</dbReference>
<keyword evidence="4" id="KW-0479">Metal-binding</keyword>
<evidence type="ECO:0000256" key="8">
    <source>
        <dbReference type="SAM" id="MobiDB-lite"/>
    </source>
</evidence>
<dbReference type="PROSITE" id="PS50294">
    <property type="entry name" value="WD_REPEATS_REGION"/>
    <property type="match status" value="1"/>
</dbReference>
<dbReference type="EMBL" id="CABVLU010000001">
    <property type="protein sequence ID" value="VVT44539.1"/>
    <property type="molecule type" value="Genomic_DNA"/>
</dbReference>
<dbReference type="InterPro" id="IPR017149">
    <property type="entry name" value="GSH_degradosome_Dug2"/>
</dbReference>
<evidence type="ECO:0000256" key="4">
    <source>
        <dbReference type="ARBA" id="ARBA00022723"/>
    </source>
</evidence>
<dbReference type="SUPFAM" id="SSF50978">
    <property type="entry name" value="WD40 repeat-like"/>
    <property type="match status" value="1"/>
</dbReference>
<evidence type="ECO:0000256" key="7">
    <source>
        <dbReference type="PROSITE-ProRule" id="PRU00221"/>
    </source>
</evidence>
<dbReference type="Gene3D" id="3.40.630.10">
    <property type="entry name" value="Zn peptidases"/>
    <property type="match status" value="1"/>
</dbReference>
<feature type="region of interest" description="Disordered" evidence="8">
    <location>
        <begin position="175"/>
        <end position="200"/>
    </location>
</feature>